<evidence type="ECO:0000313" key="2">
    <source>
        <dbReference type="EMBL" id="MDQ0164112.1"/>
    </source>
</evidence>
<feature type="transmembrane region" description="Helical" evidence="1">
    <location>
        <begin position="21"/>
        <end position="42"/>
    </location>
</feature>
<dbReference type="EMBL" id="JAUSTY010000001">
    <property type="protein sequence ID" value="MDQ0164112.1"/>
    <property type="molecule type" value="Genomic_DNA"/>
</dbReference>
<gene>
    <name evidence="2" type="ORF">J2S11_000011</name>
</gene>
<reference evidence="2 3" key="1">
    <citation type="submission" date="2023-07" db="EMBL/GenBank/DDBJ databases">
        <title>Genomic Encyclopedia of Type Strains, Phase IV (KMG-IV): sequencing the most valuable type-strain genomes for metagenomic binning, comparative biology and taxonomic classification.</title>
        <authorList>
            <person name="Goeker M."/>
        </authorList>
    </citation>
    <scope>NUCLEOTIDE SEQUENCE [LARGE SCALE GENOMIC DNA]</scope>
    <source>
        <strain evidence="2 3">DSM 12751</strain>
    </source>
</reference>
<proteinExistence type="predicted"/>
<dbReference type="RefSeq" id="WP_307389245.1">
    <property type="nucleotide sequence ID" value="NZ_BAAADK010000009.1"/>
</dbReference>
<sequence length="393" mass="44015">MSPLRRRKNQTNYPTFVIRRLMMLVMVGVVLFLFITTAGSALQSRMNLSSSWLKNWTTHISMNTLITALSREVPQMETFNASSGISTPNVSTLLFEMITSFNPTDPRSLIRGEVPGFTQFEGQIVVAGQGVNYTDFPMESSAPPELLVQDREAVVDGSSGEPGQGNPPALTTEGRKVVFVYHTHNTESYLPQLPSESKADNAYHPEVNITLVGQRLGQELERRGIGTYVDTTNIAQQLLDEGLDFADSYSKSKEVVQEVMTQEEDITFMFDLHRDSARRDKTTVKINDQDYARTFFIIGARNENYEKNLAFAEEFHNKLEEAYPGLSRGVFLQARGHGEYNQSHSENNILIEIGGVDNTLEEAYRTAEALADVISDLYWDAEKVNASSKEEGV</sequence>
<keyword evidence="1" id="KW-0472">Membrane</keyword>
<dbReference type="SUPFAM" id="SSF53187">
    <property type="entry name" value="Zn-dependent exopeptidases"/>
    <property type="match status" value="1"/>
</dbReference>
<comment type="caution">
    <text evidence="2">The sequence shown here is derived from an EMBL/GenBank/DDBJ whole genome shotgun (WGS) entry which is preliminary data.</text>
</comment>
<evidence type="ECO:0000256" key="1">
    <source>
        <dbReference type="SAM" id="Phobius"/>
    </source>
</evidence>
<name>A0ABT9VT02_9BACI</name>
<keyword evidence="1" id="KW-0812">Transmembrane</keyword>
<dbReference type="Pfam" id="PF07454">
    <property type="entry name" value="SpoIIP"/>
    <property type="match status" value="1"/>
</dbReference>
<evidence type="ECO:0000313" key="3">
    <source>
        <dbReference type="Proteomes" id="UP001235840"/>
    </source>
</evidence>
<dbReference type="NCBIfam" id="TIGR02867">
    <property type="entry name" value="spore_II_P"/>
    <property type="match status" value="1"/>
</dbReference>
<accession>A0ABT9VT02</accession>
<keyword evidence="1" id="KW-1133">Transmembrane helix</keyword>
<keyword evidence="3" id="KW-1185">Reference proteome</keyword>
<dbReference type="InterPro" id="IPR010897">
    <property type="entry name" value="Spore_II_P"/>
</dbReference>
<dbReference type="Proteomes" id="UP001235840">
    <property type="component" value="Unassembled WGS sequence"/>
</dbReference>
<protein>
    <submittedName>
        <fullName evidence="2">Stage II sporulation protein P</fullName>
    </submittedName>
</protein>
<organism evidence="2 3">
    <name type="scientific">Caldalkalibacillus horti</name>
    <dbReference type="NCBI Taxonomy" id="77523"/>
    <lineage>
        <taxon>Bacteria</taxon>
        <taxon>Bacillati</taxon>
        <taxon>Bacillota</taxon>
        <taxon>Bacilli</taxon>
        <taxon>Bacillales</taxon>
        <taxon>Bacillaceae</taxon>
        <taxon>Caldalkalibacillus</taxon>
    </lineage>
</organism>